<evidence type="ECO:0000256" key="1">
    <source>
        <dbReference type="SAM" id="SignalP"/>
    </source>
</evidence>
<sequence>MRFFLKMVLFTLFCILGPGVLLAGEKAAGQWDIDMEHSSVGFRIRHIVGYVPGVFSRFSGQVEYDAARPEKSQFYFLIDSSSVHTGVPARDDHLRSPDFLDVEKSPRMIFASRKVVPEEGGVLVVIGDLTIRDVTAEVRVPLQVLGIVPHPITDQMPGTRVLGLHAEFSINRLDFHVGSAEWTRMGVMGETIDLTIDMELLQR</sequence>
<dbReference type="OrthoDB" id="9811006at2"/>
<dbReference type="RefSeq" id="WP_092372939.1">
    <property type="nucleotide sequence ID" value="NZ_FORX01000003.1"/>
</dbReference>
<evidence type="ECO:0000259" key="2">
    <source>
        <dbReference type="SMART" id="SM00867"/>
    </source>
</evidence>
<dbReference type="SMART" id="SM00867">
    <property type="entry name" value="YceI"/>
    <property type="match status" value="1"/>
</dbReference>
<evidence type="ECO:0000313" key="3">
    <source>
        <dbReference type="EMBL" id="SFJ42825.1"/>
    </source>
</evidence>
<evidence type="ECO:0000313" key="4">
    <source>
        <dbReference type="Proteomes" id="UP000198635"/>
    </source>
</evidence>
<feature type="chain" id="PRO_5011618499" evidence="1">
    <location>
        <begin position="24"/>
        <end position="203"/>
    </location>
</feature>
<organism evidence="3 4">
    <name type="scientific">Desulfomicrobium apsheronum</name>
    <dbReference type="NCBI Taxonomy" id="52560"/>
    <lineage>
        <taxon>Bacteria</taxon>
        <taxon>Pseudomonadati</taxon>
        <taxon>Thermodesulfobacteriota</taxon>
        <taxon>Desulfovibrionia</taxon>
        <taxon>Desulfovibrionales</taxon>
        <taxon>Desulfomicrobiaceae</taxon>
        <taxon>Desulfomicrobium</taxon>
    </lineage>
</organism>
<proteinExistence type="predicted"/>
<dbReference type="PANTHER" id="PTHR34406">
    <property type="entry name" value="PROTEIN YCEI"/>
    <property type="match status" value="1"/>
</dbReference>
<dbReference type="PANTHER" id="PTHR34406:SF1">
    <property type="entry name" value="PROTEIN YCEI"/>
    <property type="match status" value="1"/>
</dbReference>
<keyword evidence="1" id="KW-0732">Signal</keyword>
<dbReference type="Pfam" id="PF04264">
    <property type="entry name" value="YceI"/>
    <property type="match status" value="1"/>
</dbReference>
<dbReference type="STRING" id="52560.SAMN04488082_10376"/>
<keyword evidence="4" id="KW-1185">Reference proteome</keyword>
<dbReference type="AlphaFoldDB" id="A0A1I3R9I6"/>
<dbReference type="Gene3D" id="2.40.128.110">
    <property type="entry name" value="Lipid/polyisoprenoid-binding, YceI-like"/>
    <property type="match status" value="1"/>
</dbReference>
<dbReference type="InterPro" id="IPR007372">
    <property type="entry name" value="Lipid/polyisoprenoid-bd_YceI"/>
</dbReference>
<feature type="signal peptide" evidence="1">
    <location>
        <begin position="1"/>
        <end position="23"/>
    </location>
</feature>
<dbReference type="InterPro" id="IPR036761">
    <property type="entry name" value="TTHA0802/YceI-like_sf"/>
</dbReference>
<dbReference type="SUPFAM" id="SSF101874">
    <property type="entry name" value="YceI-like"/>
    <property type="match status" value="1"/>
</dbReference>
<dbReference type="Proteomes" id="UP000198635">
    <property type="component" value="Unassembled WGS sequence"/>
</dbReference>
<protein>
    <submittedName>
        <fullName evidence="3">Polyisoprenoid-binding protein YceI</fullName>
    </submittedName>
</protein>
<accession>A0A1I3R9I6</accession>
<dbReference type="EMBL" id="FORX01000003">
    <property type="protein sequence ID" value="SFJ42825.1"/>
    <property type="molecule type" value="Genomic_DNA"/>
</dbReference>
<name>A0A1I3R9I6_9BACT</name>
<gene>
    <name evidence="3" type="ORF">SAMN04488082_10376</name>
</gene>
<feature type="domain" description="Lipid/polyisoprenoid-binding YceI-like" evidence="2">
    <location>
        <begin position="30"/>
        <end position="201"/>
    </location>
</feature>
<reference evidence="4" key="1">
    <citation type="submission" date="2016-10" db="EMBL/GenBank/DDBJ databases">
        <authorList>
            <person name="Varghese N."/>
            <person name="Submissions S."/>
        </authorList>
    </citation>
    <scope>NUCLEOTIDE SEQUENCE [LARGE SCALE GENOMIC DNA]</scope>
    <source>
        <strain evidence="4">DSM 5918</strain>
    </source>
</reference>